<dbReference type="EMBL" id="LFMI01000634">
    <property type="protein sequence ID" value="OTA05753.1"/>
    <property type="molecule type" value="Genomic_DNA"/>
</dbReference>
<feature type="transmembrane region" description="Helical" evidence="2">
    <location>
        <begin position="12"/>
        <end position="29"/>
    </location>
</feature>
<evidence type="ECO:0000259" key="3">
    <source>
        <dbReference type="Pfam" id="PF18922"/>
    </source>
</evidence>
<comment type="caution">
    <text evidence="4">The sequence shown here is derived from an EMBL/GenBank/DDBJ whole genome shotgun (WGS) entry which is preliminary data.</text>
</comment>
<dbReference type="Pfam" id="PF18922">
    <property type="entry name" value="DUF5672"/>
    <property type="match status" value="1"/>
</dbReference>
<dbReference type="InterPro" id="IPR043729">
    <property type="entry name" value="DUF5672"/>
</dbReference>
<reference evidence="4 5" key="1">
    <citation type="journal article" date="2015" name="Genome Announc.">
        <title>Genome sequence and annotation of Trichoderma parareesei, the ancestor of the cellulase producer Trichoderma reesei.</title>
        <authorList>
            <person name="Yang D."/>
            <person name="Pomraning K."/>
            <person name="Kopchinskiy A."/>
            <person name="Karimi Aghcheh R."/>
            <person name="Atanasova L."/>
            <person name="Chenthamara K."/>
            <person name="Baker S.E."/>
            <person name="Zhang R."/>
            <person name="Shen Q."/>
            <person name="Freitag M."/>
            <person name="Kubicek C.P."/>
            <person name="Druzhinina I.S."/>
        </authorList>
    </citation>
    <scope>NUCLEOTIDE SEQUENCE [LARGE SCALE GENOMIC DNA]</scope>
    <source>
        <strain evidence="4 5">CBS 125925</strain>
    </source>
</reference>
<evidence type="ECO:0000313" key="5">
    <source>
        <dbReference type="Proteomes" id="UP000219286"/>
    </source>
</evidence>
<feature type="compositionally biased region" description="Pro residues" evidence="1">
    <location>
        <begin position="374"/>
        <end position="383"/>
    </location>
</feature>
<feature type="region of interest" description="Disordered" evidence="1">
    <location>
        <begin position="357"/>
        <end position="385"/>
    </location>
</feature>
<accession>A0A2H2ZFG9</accession>
<keyword evidence="5" id="KW-1185">Reference proteome</keyword>
<evidence type="ECO:0000256" key="1">
    <source>
        <dbReference type="SAM" id="MobiDB-lite"/>
    </source>
</evidence>
<keyword evidence="2" id="KW-0812">Transmembrane</keyword>
<feature type="domain" description="DUF5672" evidence="3">
    <location>
        <begin position="135"/>
        <end position="276"/>
    </location>
</feature>
<keyword evidence="2" id="KW-0472">Membrane</keyword>
<dbReference type="OrthoDB" id="10025998at2759"/>
<keyword evidence="2" id="KW-1133">Transmembrane helix</keyword>
<sequence>MSGFNTSGVLNVAPARIVVPILLVFMWYLGRLHSQYEPIVSSRVTSRLEEARRMVPSVKLDWPIPPAKDPRAAFNSSKLALLIEARPLPHLAPLMMHMMAVVPPDWRFLFVGSGESIMSISRAYSIQHQQVIGKLDLVELPPPWSIASKEDVFRLLTDPRFYTEFLPDVEWILKYEHDSMLCANSETSLNDWLDWDWTGAARPDGDGFSGHGGLSLRRVSVIKRVLSFQARFNDSEPEDEWFGKRLWVLPGAKIASKLDGAISVEDVYMERPVGFHIREGGNNSNDDMWSDVARRREIFDYCPEVSMIMDMKLERERCPDDDGNGNREDPELEEASVDVEILVDVEKPVDVEVTTAVLGKDGDAQTTSNAEPAMQPPQPPPLPQAWKASATTMERVLRTGVY</sequence>
<protein>
    <recommendedName>
        <fullName evidence="3">DUF5672 domain-containing protein</fullName>
    </recommendedName>
</protein>
<name>A0A2H2ZFG9_TRIPA</name>
<dbReference type="Proteomes" id="UP000219286">
    <property type="component" value="Unassembled WGS sequence"/>
</dbReference>
<evidence type="ECO:0000256" key="2">
    <source>
        <dbReference type="SAM" id="Phobius"/>
    </source>
</evidence>
<dbReference type="AlphaFoldDB" id="A0A2H2ZFG9"/>
<evidence type="ECO:0000313" key="4">
    <source>
        <dbReference type="EMBL" id="OTA05753.1"/>
    </source>
</evidence>
<gene>
    <name evidence="4" type="ORF">A9Z42_0064650</name>
</gene>
<organism evidence="4 5">
    <name type="scientific">Trichoderma parareesei</name>
    <name type="common">Filamentous fungus</name>
    <dbReference type="NCBI Taxonomy" id="858221"/>
    <lineage>
        <taxon>Eukaryota</taxon>
        <taxon>Fungi</taxon>
        <taxon>Dikarya</taxon>
        <taxon>Ascomycota</taxon>
        <taxon>Pezizomycotina</taxon>
        <taxon>Sordariomycetes</taxon>
        <taxon>Hypocreomycetidae</taxon>
        <taxon>Hypocreales</taxon>
        <taxon>Hypocreaceae</taxon>
        <taxon>Trichoderma</taxon>
    </lineage>
</organism>
<proteinExistence type="predicted"/>